<dbReference type="PROSITE" id="PS00189">
    <property type="entry name" value="LIPOYL"/>
    <property type="match status" value="2"/>
</dbReference>
<dbReference type="InterPro" id="IPR004167">
    <property type="entry name" value="PSBD"/>
</dbReference>
<dbReference type="Pfam" id="PF00364">
    <property type="entry name" value="Biotin_lipoyl"/>
    <property type="match status" value="2"/>
</dbReference>
<comment type="cofactor">
    <cofactor evidence="1">
        <name>(R)-lipoate</name>
        <dbReference type="ChEBI" id="CHEBI:83088"/>
    </cofactor>
</comment>
<keyword evidence="7 12" id="KW-0816">Tricarboxylic acid cycle</keyword>
<proteinExistence type="inferred from homology"/>
<dbReference type="PANTHER" id="PTHR43416">
    <property type="entry name" value="DIHYDROLIPOYLLYSINE-RESIDUE SUCCINYLTRANSFERASE COMPONENT OF 2-OXOGLUTARATE DEHYDROGENASE COMPLEX, MITOCHONDRIAL-RELATED"/>
    <property type="match status" value="1"/>
</dbReference>
<feature type="region of interest" description="Disordered" evidence="13">
    <location>
        <begin position="53"/>
        <end position="133"/>
    </location>
</feature>
<accession>A0A368TY17</accession>
<dbReference type="FunFam" id="3.30.559.10:FF:000007">
    <property type="entry name" value="Dihydrolipoamide acetyltransferase component of pyruvate dehydrogenase complex"/>
    <property type="match status" value="1"/>
</dbReference>
<dbReference type="Gene3D" id="4.10.320.10">
    <property type="entry name" value="E3-binding domain"/>
    <property type="match status" value="1"/>
</dbReference>
<evidence type="ECO:0000256" key="13">
    <source>
        <dbReference type="SAM" id="MobiDB-lite"/>
    </source>
</evidence>
<comment type="function">
    <text evidence="2 12">E2 component of the 2-oxoglutarate dehydrogenase (OGDH) complex which catalyzes the second step in the conversion of 2-oxoglutarate to succinyl-CoA and CO(2).</text>
</comment>
<dbReference type="RefSeq" id="WP_114478682.1">
    <property type="nucleotide sequence ID" value="NZ_QPII01000005.1"/>
</dbReference>
<dbReference type="PROSITE" id="PS51826">
    <property type="entry name" value="PSBD"/>
    <property type="match status" value="1"/>
</dbReference>
<dbReference type="GO" id="GO:0033512">
    <property type="term" value="P:L-lysine catabolic process to acetyl-CoA via saccharopine"/>
    <property type="evidence" value="ECO:0007669"/>
    <property type="project" value="UniProtKB-UniRule"/>
</dbReference>
<dbReference type="InterPro" id="IPR001078">
    <property type="entry name" value="2-oxoacid_DH_actylTfrase"/>
</dbReference>
<evidence type="ECO:0000256" key="7">
    <source>
        <dbReference type="ARBA" id="ARBA00022532"/>
    </source>
</evidence>
<evidence type="ECO:0000256" key="4">
    <source>
        <dbReference type="ARBA" id="ARBA00007317"/>
    </source>
</evidence>
<feature type="compositionally biased region" description="Low complexity" evidence="13">
    <location>
        <begin position="202"/>
        <end position="212"/>
    </location>
</feature>
<reference evidence="16 17" key="1">
    <citation type="submission" date="2018-07" db="EMBL/GenBank/DDBJ databases">
        <title>Halomonas montanilacus sp. nov., isolated from Lake Pengyan on Tibetan Plateau.</title>
        <authorList>
            <person name="Lu H."/>
            <person name="Xing P."/>
            <person name="Wu Q."/>
        </authorList>
    </citation>
    <scope>NUCLEOTIDE SEQUENCE [LARGE SCALE GENOMIC DNA]</scope>
    <source>
        <strain evidence="16 17">PYC7W</strain>
    </source>
</reference>
<evidence type="ECO:0000256" key="11">
    <source>
        <dbReference type="ARBA" id="ARBA00052761"/>
    </source>
</evidence>
<feature type="compositionally biased region" description="Low complexity" evidence="13">
    <location>
        <begin position="265"/>
        <end position="288"/>
    </location>
</feature>
<dbReference type="NCBIfam" id="TIGR01347">
    <property type="entry name" value="sucB"/>
    <property type="match status" value="1"/>
</dbReference>
<dbReference type="EMBL" id="QPII01000005">
    <property type="protein sequence ID" value="RCV89749.1"/>
    <property type="molecule type" value="Genomic_DNA"/>
</dbReference>
<comment type="similarity">
    <text evidence="4 12">Belongs to the 2-oxoacid dehydrogenase family.</text>
</comment>
<dbReference type="EC" id="2.3.1.61" evidence="5 12"/>
<dbReference type="NCBIfam" id="NF004309">
    <property type="entry name" value="PRK05704.1"/>
    <property type="match status" value="1"/>
</dbReference>
<dbReference type="UniPathway" id="UPA00868">
    <property type="reaction ID" value="UER00840"/>
</dbReference>
<keyword evidence="8 12" id="KW-0808">Transferase</keyword>
<gene>
    <name evidence="16" type="ORF">DU505_09120</name>
</gene>
<evidence type="ECO:0000259" key="15">
    <source>
        <dbReference type="PROSITE" id="PS51826"/>
    </source>
</evidence>
<feature type="region of interest" description="Disordered" evidence="13">
    <location>
        <begin position="199"/>
        <end position="220"/>
    </location>
</feature>
<dbReference type="InterPro" id="IPR023213">
    <property type="entry name" value="CAT-like_dom_sf"/>
</dbReference>
<keyword evidence="9 12" id="KW-0450">Lipoyl</keyword>
<dbReference type="SUPFAM" id="SSF52777">
    <property type="entry name" value="CoA-dependent acyltransferases"/>
    <property type="match status" value="1"/>
</dbReference>
<dbReference type="SUPFAM" id="SSF47005">
    <property type="entry name" value="Peripheral subunit-binding domain of 2-oxo acid dehydrogenase complex"/>
    <property type="match status" value="1"/>
</dbReference>
<comment type="caution">
    <text evidence="16">The sequence shown here is derived from an EMBL/GenBank/DDBJ whole genome shotgun (WGS) entry which is preliminary data.</text>
</comment>
<keyword evidence="17" id="KW-1185">Reference proteome</keyword>
<evidence type="ECO:0000313" key="16">
    <source>
        <dbReference type="EMBL" id="RCV89749.1"/>
    </source>
</evidence>
<dbReference type="Proteomes" id="UP000252405">
    <property type="component" value="Unassembled WGS sequence"/>
</dbReference>
<protein>
    <recommendedName>
        <fullName evidence="6 12">Dihydrolipoyllysine-residue succinyltransferase component of 2-oxoglutarate dehydrogenase complex</fullName>
        <ecNumber evidence="5 12">2.3.1.61</ecNumber>
    </recommendedName>
    <alternativeName>
        <fullName evidence="12">2-oxoglutarate dehydrogenase complex component E2</fullName>
    </alternativeName>
</protein>
<dbReference type="InterPro" id="IPR036625">
    <property type="entry name" value="E3-bd_dom_sf"/>
</dbReference>
<evidence type="ECO:0000259" key="14">
    <source>
        <dbReference type="PROSITE" id="PS50968"/>
    </source>
</evidence>
<feature type="domain" description="Peripheral subunit-binding (PSBD)" evidence="15">
    <location>
        <begin position="226"/>
        <end position="263"/>
    </location>
</feature>
<sequence length="524" mass="55791">MATEIKAPTFPESVAEGSVAAWHKKPGDRVERDELIVEIETDKVVLEVLAPEAGTLSEVTAEEGDTVQSEQVLGRIGEGKAAGGKEKDDNKNEKKTDAKADQKATAKSDAKADKPASGGKQHQVKAPTFPESIQEGTVATWHKQVGEAVKRDDVLADIETDKVVLEVVAPADGALAEIKAEEGSQVESEAVLATFTEGAGGDAAAPAEADASGGDEGVDEKVGDKILAPAARKMVAEHDLDVSKIEGTGKGGRILKEDVQRAVQAGTAKKAAAPSTAPKQAASAAPPAFEGERPEKRVPMSRLRKTIAKRLVEAQQTAAMLTTYNEVDMGAVMSLRAQYKDTFLKAHDTKLGFMGFFVKAASEALKRFPDVNASIDGSDIVYHGYQDIGVAVSTDRGLVVPVLRDTDSMKIADVEKGIVDFGKRARDGKLGIDEMQGGTFTITNGGIFGSLMSTPIINPPQTAILGMHKIQDRPMAVNGKVEIRPMMYLALSYDHRMIDGKDAVQFLVTIKELLEDPARLLLDV</sequence>
<dbReference type="CDD" id="cd06849">
    <property type="entry name" value="lipoyl_domain"/>
    <property type="match status" value="2"/>
</dbReference>
<dbReference type="Pfam" id="PF00198">
    <property type="entry name" value="2-oxoacid_dh"/>
    <property type="match status" value="1"/>
</dbReference>
<evidence type="ECO:0000256" key="3">
    <source>
        <dbReference type="ARBA" id="ARBA00005145"/>
    </source>
</evidence>
<evidence type="ECO:0000256" key="5">
    <source>
        <dbReference type="ARBA" id="ARBA00012945"/>
    </source>
</evidence>
<feature type="domain" description="Lipoyl-binding" evidence="14">
    <location>
        <begin position="121"/>
        <end position="196"/>
    </location>
</feature>
<evidence type="ECO:0000256" key="2">
    <source>
        <dbReference type="ARBA" id="ARBA00004052"/>
    </source>
</evidence>
<evidence type="ECO:0000256" key="1">
    <source>
        <dbReference type="ARBA" id="ARBA00001938"/>
    </source>
</evidence>
<dbReference type="InterPro" id="IPR011053">
    <property type="entry name" value="Single_hybrid_motif"/>
</dbReference>
<keyword evidence="10 12" id="KW-0012">Acyltransferase</keyword>
<dbReference type="GO" id="GO:0004149">
    <property type="term" value="F:dihydrolipoyllysine-residue succinyltransferase activity"/>
    <property type="evidence" value="ECO:0007669"/>
    <property type="project" value="UniProtKB-UniRule"/>
</dbReference>
<dbReference type="AlphaFoldDB" id="A0A368TY17"/>
<evidence type="ECO:0000256" key="8">
    <source>
        <dbReference type="ARBA" id="ARBA00022679"/>
    </source>
</evidence>
<dbReference type="InterPro" id="IPR006255">
    <property type="entry name" value="SucB"/>
</dbReference>
<dbReference type="InterPro" id="IPR000089">
    <property type="entry name" value="Biotin_lipoyl"/>
</dbReference>
<evidence type="ECO:0000256" key="10">
    <source>
        <dbReference type="ARBA" id="ARBA00023315"/>
    </source>
</evidence>
<dbReference type="GO" id="GO:0006099">
    <property type="term" value="P:tricarboxylic acid cycle"/>
    <property type="evidence" value="ECO:0007669"/>
    <property type="project" value="UniProtKB-UniRule"/>
</dbReference>
<dbReference type="InterPro" id="IPR003016">
    <property type="entry name" value="2-oxoA_DH_lipoyl-BS"/>
</dbReference>
<dbReference type="Pfam" id="PF02817">
    <property type="entry name" value="E3_binding"/>
    <property type="match status" value="1"/>
</dbReference>
<dbReference type="PANTHER" id="PTHR43416:SF5">
    <property type="entry name" value="DIHYDROLIPOYLLYSINE-RESIDUE SUCCINYLTRANSFERASE COMPONENT OF 2-OXOGLUTARATE DEHYDROGENASE COMPLEX, MITOCHONDRIAL"/>
    <property type="match status" value="1"/>
</dbReference>
<dbReference type="OrthoDB" id="9805770at2"/>
<evidence type="ECO:0000256" key="9">
    <source>
        <dbReference type="ARBA" id="ARBA00022823"/>
    </source>
</evidence>
<evidence type="ECO:0000256" key="6">
    <source>
        <dbReference type="ARBA" id="ARBA00019511"/>
    </source>
</evidence>
<evidence type="ECO:0000313" key="17">
    <source>
        <dbReference type="Proteomes" id="UP000252405"/>
    </source>
</evidence>
<dbReference type="Gene3D" id="3.30.559.10">
    <property type="entry name" value="Chloramphenicol acetyltransferase-like domain"/>
    <property type="match status" value="1"/>
</dbReference>
<feature type="domain" description="Lipoyl-binding" evidence="14">
    <location>
        <begin position="2"/>
        <end position="77"/>
    </location>
</feature>
<dbReference type="GO" id="GO:0045252">
    <property type="term" value="C:oxoglutarate dehydrogenase complex"/>
    <property type="evidence" value="ECO:0007669"/>
    <property type="project" value="UniProtKB-UniRule"/>
</dbReference>
<name>A0A368TY17_9GAMM</name>
<dbReference type="Gene3D" id="2.40.50.100">
    <property type="match status" value="2"/>
</dbReference>
<dbReference type="InterPro" id="IPR050537">
    <property type="entry name" value="2-oxoacid_dehydrogenase"/>
</dbReference>
<comment type="catalytic activity">
    <reaction evidence="11 12">
        <text>N(6)-[(R)-dihydrolipoyl]-L-lysyl-[protein] + succinyl-CoA = N(6)-[(R)-S(8)-succinyldihydrolipoyl]-L-lysyl-[protein] + CoA</text>
        <dbReference type="Rhea" id="RHEA:15213"/>
        <dbReference type="Rhea" id="RHEA-COMP:10475"/>
        <dbReference type="Rhea" id="RHEA-COMP:20092"/>
        <dbReference type="ChEBI" id="CHEBI:57287"/>
        <dbReference type="ChEBI" id="CHEBI:57292"/>
        <dbReference type="ChEBI" id="CHEBI:83100"/>
        <dbReference type="ChEBI" id="CHEBI:83120"/>
        <dbReference type="EC" id="2.3.1.61"/>
    </reaction>
</comment>
<organism evidence="16 17">
    <name type="scientific">Billgrantia montanilacus</name>
    <dbReference type="NCBI Taxonomy" id="2282305"/>
    <lineage>
        <taxon>Bacteria</taxon>
        <taxon>Pseudomonadati</taxon>
        <taxon>Pseudomonadota</taxon>
        <taxon>Gammaproteobacteria</taxon>
        <taxon>Oceanospirillales</taxon>
        <taxon>Halomonadaceae</taxon>
        <taxon>Billgrantia</taxon>
    </lineage>
</organism>
<dbReference type="GO" id="GO:0005829">
    <property type="term" value="C:cytosol"/>
    <property type="evidence" value="ECO:0007669"/>
    <property type="project" value="TreeGrafter"/>
</dbReference>
<dbReference type="PROSITE" id="PS50968">
    <property type="entry name" value="BIOTINYL_LIPOYL"/>
    <property type="match status" value="2"/>
</dbReference>
<evidence type="ECO:0000256" key="12">
    <source>
        <dbReference type="RuleBase" id="RU361138"/>
    </source>
</evidence>
<feature type="region of interest" description="Disordered" evidence="13">
    <location>
        <begin position="265"/>
        <end position="298"/>
    </location>
</feature>
<comment type="pathway">
    <text evidence="3 12">Amino-acid degradation; L-lysine degradation via saccharopine pathway; glutaryl-CoA from L-lysine: step 6/6.</text>
</comment>
<feature type="compositionally biased region" description="Basic and acidic residues" evidence="13">
    <location>
        <begin position="83"/>
        <end position="114"/>
    </location>
</feature>
<dbReference type="SUPFAM" id="SSF51230">
    <property type="entry name" value="Single hybrid motif"/>
    <property type="match status" value="2"/>
</dbReference>